<reference evidence="1 2" key="1">
    <citation type="submission" date="2018-05" db="EMBL/GenBank/DDBJ databases">
        <title>Genomic Encyclopedia of Type Strains, Phase IV (KMG-IV): sequencing the most valuable type-strain genomes for metagenomic binning, comparative biology and taxonomic classification.</title>
        <authorList>
            <person name="Goeker M."/>
        </authorList>
    </citation>
    <scope>NUCLEOTIDE SEQUENCE [LARGE SCALE GENOMIC DNA]</scope>
    <source>
        <strain evidence="1 2">DSM 16097</strain>
    </source>
</reference>
<dbReference type="AlphaFoldDB" id="A0A316GSH1"/>
<evidence type="ECO:0000313" key="1">
    <source>
        <dbReference type="EMBL" id="PWK62556.1"/>
    </source>
</evidence>
<evidence type="ECO:0000313" key="2">
    <source>
        <dbReference type="Proteomes" id="UP000245708"/>
    </source>
</evidence>
<dbReference type="RefSeq" id="WP_109665252.1">
    <property type="nucleotide sequence ID" value="NZ_QGGW01000001.1"/>
</dbReference>
<dbReference type="EMBL" id="QGGW01000001">
    <property type="protein sequence ID" value="PWK62556.1"/>
    <property type="molecule type" value="Genomic_DNA"/>
</dbReference>
<name>A0A316GSH1_9RHOB</name>
<sequence length="638" mass="68663">MSFHSVATAIAISVMVALLPGQGFSQGADDWTRWGFATRCIATAEGTELSIIARGGVAGFDCTYITLDPTSGEPVTLIVPRVTRDAIADVAQMAGRWYFNGGLTHAPALRRAGDPGLTQQIAMSTALGGLPDVRIGPLDDVIEDVVAFLIMIDPAPVTDDGHGRESAVLGFYSPALKALVVDMGFVRDADGAVGAVPDAAYDTIAHELFHAISAGSPVASTPAAFVEEGLAEALGNLFAEDVLGFAAVPSRWSTRLDTHRYSRAPLMSVEDTDPYDTAAFWRYVIQDVHGRRFGPINDLLAGGYDLNSGTGGAAGVDAWLRASTGDGLFVHWRRFVGRLSGSVTGTPMIDQQVGCTQPVFTPDPDEPDRRFAYEHPGGADTAYMLDCLRLQLPAPGFERTMWVEGLDGNPYGEAVEIFMNGFEIRNQFFDIPPGEAQRELVVMPNDTSDPVEPVSIDRPGFRIVVEAPTRGCMGANDLADIPADLADRLRARSGMWGNLAVTEGENMIGAECFDNGIFVNDSAAPPHEFTYERGALVDRFHRLIPQPDVAEHTALQGHAETCGPRMVENDGTIRRAEDWVNDTAGPTDYFLVEDRASGACIGVAYMTDERIVIGLQPLFTTAGLEFWEGLLYVRSGAR</sequence>
<keyword evidence="2" id="KW-1185">Reference proteome</keyword>
<gene>
    <name evidence="1" type="ORF">C7455_101584</name>
</gene>
<dbReference type="Proteomes" id="UP000245708">
    <property type="component" value="Unassembled WGS sequence"/>
</dbReference>
<comment type="caution">
    <text evidence="1">The sequence shown here is derived from an EMBL/GenBank/DDBJ whole genome shotgun (WGS) entry which is preliminary data.</text>
</comment>
<proteinExistence type="predicted"/>
<organism evidence="1 2">
    <name type="scientific">Roseicyclus mahoneyensis</name>
    <dbReference type="NCBI Taxonomy" id="164332"/>
    <lineage>
        <taxon>Bacteria</taxon>
        <taxon>Pseudomonadati</taxon>
        <taxon>Pseudomonadota</taxon>
        <taxon>Alphaproteobacteria</taxon>
        <taxon>Rhodobacterales</taxon>
        <taxon>Roseobacteraceae</taxon>
        <taxon>Roseicyclus</taxon>
    </lineage>
</organism>
<accession>A0A316GSH1</accession>
<protein>
    <submittedName>
        <fullName evidence="1">Uncharacterized protein</fullName>
    </submittedName>
</protein>